<dbReference type="NCBIfam" id="TIGR01208">
    <property type="entry name" value="rmlA_long"/>
    <property type="match status" value="1"/>
</dbReference>
<reference evidence="2" key="1">
    <citation type="submission" date="2006-11" db="EMBL/GenBank/DDBJ databases">
        <title>Pradimicin biosynthetic gene cluster.</title>
        <authorList>
            <person name="Kim B.S."/>
            <person name="Kim B.C."/>
            <person name="Lee J.-M."/>
        </authorList>
    </citation>
    <scope>NUCLEOTIDE SEQUENCE</scope>
    <source>
        <strain evidence="2">P157-2</strain>
    </source>
</reference>
<protein>
    <submittedName>
        <fullName evidence="2">PdmX</fullName>
    </submittedName>
</protein>
<dbReference type="InterPro" id="IPR005835">
    <property type="entry name" value="NTP_transferase_dom"/>
</dbReference>
<dbReference type="InterPro" id="IPR029044">
    <property type="entry name" value="Nucleotide-diphossugar_trans"/>
</dbReference>
<dbReference type="SUPFAM" id="SSF53448">
    <property type="entry name" value="Nucleotide-diphospho-sugar transferases"/>
    <property type="match status" value="1"/>
</dbReference>
<dbReference type="InterPro" id="IPR011004">
    <property type="entry name" value="Trimer_LpxA-like_sf"/>
</dbReference>
<dbReference type="AlphaFoldDB" id="A1YZ54"/>
<dbReference type="CDD" id="cd04189">
    <property type="entry name" value="G1P_TT_long"/>
    <property type="match status" value="1"/>
</dbReference>
<dbReference type="SUPFAM" id="SSF51161">
    <property type="entry name" value="Trimeric LpxA-like enzymes"/>
    <property type="match status" value="1"/>
</dbReference>
<dbReference type="EMBL" id="EF151801">
    <property type="protein sequence ID" value="ABM21739.1"/>
    <property type="molecule type" value="Genomic_DNA"/>
</dbReference>
<sequence length="355" mass="37324">MKALVLAGGSGTRLRPFTHTLAKPLVPVANKPVLFHCLESIRDTGVREVGIIVSPQGEEIRRAVGDGSRFGLRVTWIPQDAPLGLAHCVLIAADFLAGDDFVMYLGDNIVVGGIGHLVKQFAAERPAALLMVGPVADPREYGVAEVGAGGRVHGLAEKPQLPVSDLALIGVYVFSAAIHSAVRAIRPSARGELEITDAVELLIRRGEDVRAHVFAGYWKDTGRVDDLLECNRELLASIPPARLGSVDEASELIGAVFVDDGARVVRSRVEGPAVIGPASTVTDSRIGPGTSIGAGCVLARAGIAGSIVLDGASVSDVRDLHRSVIGRNARVRALPPQDGARRLLLGDSSEVVIER</sequence>
<organism evidence="2">
    <name type="scientific">Actinomadura hibisca</name>
    <dbReference type="NCBI Taxonomy" id="68565"/>
    <lineage>
        <taxon>Bacteria</taxon>
        <taxon>Bacillati</taxon>
        <taxon>Actinomycetota</taxon>
        <taxon>Actinomycetes</taxon>
        <taxon>Streptosporangiales</taxon>
        <taxon>Thermomonosporaceae</taxon>
        <taxon>Actinomadura</taxon>
    </lineage>
</organism>
<proteinExistence type="predicted"/>
<dbReference type="Gene3D" id="3.90.550.10">
    <property type="entry name" value="Spore Coat Polysaccharide Biosynthesis Protein SpsA, Chain A"/>
    <property type="match status" value="1"/>
</dbReference>
<dbReference type="Pfam" id="PF00483">
    <property type="entry name" value="NTP_transferase"/>
    <property type="match status" value="1"/>
</dbReference>
<name>A1YZ54_9ACTN</name>
<gene>
    <name evidence="2" type="primary">pdmX</name>
</gene>
<dbReference type="PANTHER" id="PTHR42883:SF2">
    <property type="entry name" value="THYMIDYLYLTRANSFERASE"/>
    <property type="match status" value="1"/>
</dbReference>
<accession>A1YZ54</accession>
<dbReference type="Gene3D" id="2.160.10.10">
    <property type="entry name" value="Hexapeptide repeat proteins"/>
    <property type="match status" value="1"/>
</dbReference>
<dbReference type="InterPro" id="IPR005908">
    <property type="entry name" value="G1P_thy_trans_l"/>
</dbReference>
<evidence type="ECO:0000313" key="2">
    <source>
        <dbReference type="EMBL" id="ABM21739.1"/>
    </source>
</evidence>
<evidence type="ECO:0000259" key="1">
    <source>
        <dbReference type="Pfam" id="PF00483"/>
    </source>
</evidence>
<feature type="domain" description="Nucleotidyl transferase" evidence="1">
    <location>
        <begin position="2"/>
        <end position="235"/>
    </location>
</feature>
<dbReference type="PANTHER" id="PTHR42883">
    <property type="entry name" value="GLUCOSE-1-PHOSPHATE THYMIDYLTRANSFERASE"/>
    <property type="match status" value="1"/>
</dbReference>